<name>A0A0F9ETQ3_9ZZZZ</name>
<reference evidence="1" key="1">
    <citation type="journal article" date="2015" name="Nature">
        <title>Complex archaea that bridge the gap between prokaryotes and eukaryotes.</title>
        <authorList>
            <person name="Spang A."/>
            <person name="Saw J.H."/>
            <person name="Jorgensen S.L."/>
            <person name="Zaremba-Niedzwiedzka K."/>
            <person name="Martijn J."/>
            <person name="Lind A.E."/>
            <person name="van Eijk R."/>
            <person name="Schleper C."/>
            <person name="Guy L."/>
            <person name="Ettema T.J."/>
        </authorList>
    </citation>
    <scope>NUCLEOTIDE SEQUENCE</scope>
</reference>
<protein>
    <submittedName>
        <fullName evidence="1">Uncharacterized protein</fullName>
    </submittedName>
</protein>
<proteinExistence type="predicted"/>
<dbReference type="AlphaFoldDB" id="A0A0F9ETQ3"/>
<organism evidence="1">
    <name type="scientific">marine sediment metagenome</name>
    <dbReference type="NCBI Taxonomy" id="412755"/>
    <lineage>
        <taxon>unclassified sequences</taxon>
        <taxon>metagenomes</taxon>
        <taxon>ecological metagenomes</taxon>
    </lineage>
</organism>
<sequence length="525" mass="56351">AVTLQDSVDDPAAVAKKVRDAPDDILPATATDEPVLQAQENLVARQDPGFARKLDQSVAKVEARNLEELAVLAKGSDPGDWQQTVVQSVAPEGTTIAKGQTDEMLSEVNRAFGTAYEGAEGHNVQALLVRTIADDVAPPTAVSRATNDPNVLVGDEVRVRVERWLTNRFSDTAQKGRRVLGSPDDAPTHEVLSDDLLKLRSDIRDEARRRAKSASTDTQAEGKLLDNAAGEITKILEDQLPKDAVEILRATDSQYRQFKTVESASVRSQAGLTAASLRQSIKARESVGKVARGDTGELGRLTEQGADIGAILRKKDLQAAQRVVRNMTPEEKVVAKADFTRELARKAEGKVGGQTKLKGARLLDELEQNREVLKAAGFEDADFARIERIGKELKLIQGRTNAQVEALLTDDVGTALRLVAAIAGSRAGTRALKIFGGVSGAGPSLILAQFGSREFQKSLKGILTDKADLLLRAAMDNRKLYNALLTANTAPIKQQADAARVLNAWALGVTAEAANNTAPDDTEGR</sequence>
<evidence type="ECO:0000313" key="1">
    <source>
        <dbReference type="EMBL" id="KKL69666.1"/>
    </source>
</evidence>
<comment type="caution">
    <text evidence="1">The sequence shown here is derived from an EMBL/GenBank/DDBJ whole genome shotgun (WGS) entry which is preliminary data.</text>
</comment>
<accession>A0A0F9ETQ3</accession>
<dbReference type="EMBL" id="LAZR01026141">
    <property type="protein sequence ID" value="KKL69666.1"/>
    <property type="molecule type" value="Genomic_DNA"/>
</dbReference>
<feature type="non-terminal residue" evidence="1">
    <location>
        <position position="1"/>
    </location>
</feature>
<gene>
    <name evidence="1" type="ORF">LCGC14_2112640</name>
</gene>